<accession>A0A6J5T9Z1</accession>
<proteinExistence type="predicted"/>
<organism evidence="1">
    <name type="scientific">uncultured Caudovirales phage</name>
    <dbReference type="NCBI Taxonomy" id="2100421"/>
    <lineage>
        <taxon>Viruses</taxon>
        <taxon>Duplodnaviria</taxon>
        <taxon>Heunggongvirae</taxon>
        <taxon>Uroviricota</taxon>
        <taxon>Caudoviricetes</taxon>
        <taxon>Peduoviridae</taxon>
        <taxon>Maltschvirus</taxon>
        <taxon>Maltschvirus maltsch</taxon>
    </lineage>
</organism>
<protein>
    <submittedName>
        <fullName evidence="1">Uncharacterized protein</fullName>
    </submittedName>
</protein>
<dbReference type="EMBL" id="LR797818">
    <property type="protein sequence ID" value="CAB4240977.1"/>
    <property type="molecule type" value="Genomic_DNA"/>
</dbReference>
<name>A0A6J5T9Z1_9CAUD</name>
<sequence length="59" mass="6936">MNKIIRTNNNSYDVFFGDGWDNCVRVRKTKTAFYAYSRYGVFPSNYLKLAEDMVKSLNL</sequence>
<evidence type="ECO:0000313" key="1">
    <source>
        <dbReference type="EMBL" id="CAB4240977.1"/>
    </source>
</evidence>
<reference evidence="1" key="1">
    <citation type="submission" date="2020-05" db="EMBL/GenBank/DDBJ databases">
        <authorList>
            <person name="Chiriac C."/>
            <person name="Salcher M."/>
            <person name="Ghai R."/>
            <person name="Kavagutti S V."/>
        </authorList>
    </citation>
    <scope>NUCLEOTIDE SEQUENCE</scope>
</reference>
<gene>
    <name evidence="1" type="ORF">UFOVP22_37</name>
</gene>